<dbReference type="RefSeq" id="WP_245881470.1">
    <property type="nucleotide sequence ID" value="NZ_QGGP01000002.1"/>
</dbReference>
<evidence type="ECO:0008006" key="3">
    <source>
        <dbReference type="Google" id="ProtNLM"/>
    </source>
</evidence>
<dbReference type="EMBL" id="QGGP01000002">
    <property type="protein sequence ID" value="PWK19542.1"/>
    <property type="molecule type" value="Genomic_DNA"/>
</dbReference>
<reference evidence="1 2" key="1">
    <citation type="submission" date="2018-05" db="EMBL/GenBank/DDBJ databases">
        <title>Genomic Encyclopedia of Archaeal and Bacterial Type Strains, Phase II (KMG-II): from individual species to whole genera.</title>
        <authorList>
            <person name="Goeker M."/>
        </authorList>
    </citation>
    <scope>NUCLEOTIDE SEQUENCE [LARGE SCALE GENOMIC DNA]</scope>
    <source>
        <strain evidence="1 2">DSM 22637</strain>
    </source>
</reference>
<sequence length="287" mass="33528">MKYFYLILLFVVTLVSCKKDSKQEDEGDVAFIGGELINPTSSYVILSKGKEVLDTISLTDKNRFTYKISNMEPGLYTFHHGVELQMVLLEPNDSIMFRLNTMEFDESLVFTGKGAKKNNYLINLFLNSEIEEKAILGFSQLSAVLFEDKLDSIRDSKLAKLQIFSAKQTTSSLFKELVEANINYDYYLSKEVYPFVNYTYTEREILESLPEDFYSYRGQLNYNENNLQDYFSYYSFLKHHFENMALAEHFKRSKDNIFNRQSLDYSLIKLNLIDSLMKNEDIKNSLL</sequence>
<evidence type="ECO:0000313" key="2">
    <source>
        <dbReference type="Proteomes" id="UP000245430"/>
    </source>
</evidence>
<dbReference type="PROSITE" id="PS51257">
    <property type="entry name" value="PROKAR_LIPOPROTEIN"/>
    <property type="match status" value="1"/>
</dbReference>
<protein>
    <recommendedName>
        <fullName evidence="3">DUF4369 domain-containing protein</fullName>
    </recommendedName>
</protein>
<accession>A0A316DPM5</accession>
<evidence type="ECO:0000313" key="1">
    <source>
        <dbReference type="EMBL" id="PWK19542.1"/>
    </source>
</evidence>
<comment type="caution">
    <text evidence="1">The sequence shown here is derived from an EMBL/GenBank/DDBJ whole genome shotgun (WGS) entry which is preliminary data.</text>
</comment>
<proteinExistence type="predicted"/>
<keyword evidence="2" id="KW-1185">Reference proteome</keyword>
<dbReference type="Proteomes" id="UP000245430">
    <property type="component" value="Unassembled WGS sequence"/>
</dbReference>
<dbReference type="AlphaFoldDB" id="A0A316DPM5"/>
<name>A0A316DPM5_9FLAO</name>
<gene>
    <name evidence="1" type="ORF">LX78_00889</name>
</gene>
<organism evidence="1 2">
    <name type="scientific">Xanthomarina spongicola</name>
    <dbReference type="NCBI Taxonomy" id="570520"/>
    <lineage>
        <taxon>Bacteria</taxon>
        <taxon>Pseudomonadati</taxon>
        <taxon>Bacteroidota</taxon>
        <taxon>Flavobacteriia</taxon>
        <taxon>Flavobacteriales</taxon>
        <taxon>Flavobacteriaceae</taxon>
        <taxon>Xanthomarina</taxon>
    </lineage>
</organism>